<dbReference type="RefSeq" id="WP_169873427.1">
    <property type="nucleotide sequence ID" value="NZ_JAAQYU010000034.1"/>
</dbReference>
<dbReference type="EMBL" id="JAAQYX010000063">
    <property type="protein sequence ID" value="NNB52402.1"/>
    <property type="molecule type" value="Genomic_DNA"/>
</dbReference>
<name>A0A9Q5FSF1_PSEFR</name>
<proteinExistence type="predicted"/>
<evidence type="ECO:0000313" key="1">
    <source>
        <dbReference type="EMBL" id="NNB52402.1"/>
    </source>
</evidence>
<sequence length="148" mass="16613">MAKHLTKADILAILDTINGWKKPPITWDAICDAVQPIVGKRPTRQSLSSYALVKVAYKKKAETLSLEYIPRPSPSSLSVSQARIEKLEAELGVMAARNQALLEKFVVWQYNASKHGISESMLNERLPRIDRERSVPKFVKSSIGKRNV</sequence>
<evidence type="ECO:0000313" key="2">
    <source>
        <dbReference type="Proteomes" id="UP000564604"/>
    </source>
</evidence>
<dbReference type="AlphaFoldDB" id="A0A9Q5FSF1"/>
<dbReference type="Proteomes" id="UP000564604">
    <property type="component" value="Unassembled WGS sequence"/>
</dbReference>
<accession>A0A9Q5FSF1</accession>
<reference evidence="1 2" key="1">
    <citation type="journal article" date="2020" name="Front. Microbiol.">
        <title>Genetic Organization of the aprX-lipA2 Operon Affects the Proteolytic Potential of Pseudomonas Species in Milk.</title>
        <authorList>
            <person name="Maier C."/>
            <person name="Huptas C."/>
            <person name="von Neubeck M."/>
            <person name="Scherer S."/>
            <person name="Wenning M."/>
            <person name="Lucking G."/>
        </authorList>
    </citation>
    <scope>NUCLEOTIDE SEQUENCE [LARGE SCALE GENOMIC DNA]</scope>
    <source>
        <strain evidence="1 2">WS 5094</strain>
    </source>
</reference>
<organism evidence="1 2">
    <name type="scientific">Pseudomonas fragi</name>
    <dbReference type="NCBI Taxonomy" id="296"/>
    <lineage>
        <taxon>Bacteria</taxon>
        <taxon>Pseudomonadati</taxon>
        <taxon>Pseudomonadota</taxon>
        <taxon>Gammaproteobacteria</taxon>
        <taxon>Pseudomonadales</taxon>
        <taxon>Pseudomonadaceae</taxon>
        <taxon>Pseudomonas</taxon>
    </lineage>
</organism>
<comment type="caution">
    <text evidence="1">The sequence shown here is derived from an EMBL/GenBank/DDBJ whole genome shotgun (WGS) entry which is preliminary data.</text>
</comment>
<gene>
    <name evidence="1" type="ORF">HBN89_24620</name>
</gene>
<protein>
    <submittedName>
        <fullName evidence="1">Uncharacterized protein</fullName>
    </submittedName>
</protein>